<dbReference type="InterPro" id="IPR008869">
    <property type="entry name" value="MlaC/ttg2D"/>
</dbReference>
<protein>
    <recommendedName>
        <fullName evidence="4">Hopanoid biosynthesis protein HpnM</fullName>
    </recommendedName>
</protein>
<evidence type="ECO:0008006" key="4">
    <source>
        <dbReference type="Google" id="ProtNLM"/>
    </source>
</evidence>
<dbReference type="Proteomes" id="UP000282106">
    <property type="component" value="Unassembled WGS sequence"/>
</dbReference>
<evidence type="ECO:0000313" key="3">
    <source>
        <dbReference type="Proteomes" id="UP000282106"/>
    </source>
</evidence>
<reference evidence="2 3" key="1">
    <citation type="submission" date="2018-10" db="EMBL/GenBank/DDBJ databases">
        <authorList>
            <person name="Chen W.-M."/>
        </authorList>
    </citation>
    <scope>NUCLEOTIDE SEQUENCE [LARGE SCALE GENOMIC DNA]</scope>
    <source>
        <strain evidence="2 3">THS-13</strain>
    </source>
</reference>
<proteinExistence type="predicted"/>
<keyword evidence="3" id="KW-1185">Reference proteome</keyword>
<dbReference type="EMBL" id="RJVO01000005">
    <property type="protein sequence ID" value="ROH89011.1"/>
    <property type="molecule type" value="Genomic_DNA"/>
</dbReference>
<feature type="chain" id="PRO_5018264048" description="Hopanoid biosynthesis protein HpnM" evidence="1">
    <location>
        <begin position="25"/>
        <end position="203"/>
    </location>
</feature>
<dbReference type="PANTHER" id="PTHR36573">
    <property type="entry name" value="INTERMEMBRANE PHOSPHOLIPID TRANSPORT SYSTEM BINDING PROTEIN MLAC"/>
    <property type="match status" value="1"/>
</dbReference>
<keyword evidence="1" id="KW-0732">Signal</keyword>
<dbReference type="NCBIfam" id="TIGR03481">
    <property type="entry name" value="HpnM"/>
    <property type="match status" value="1"/>
</dbReference>
<evidence type="ECO:0000256" key="1">
    <source>
        <dbReference type="SAM" id="SignalP"/>
    </source>
</evidence>
<accession>A0A3N0V8T2</accession>
<organism evidence="2 3">
    <name type="scientific">Stagnimonas aquatica</name>
    <dbReference type="NCBI Taxonomy" id="2689987"/>
    <lineage>
        <taxon>Bacteria</taxon>
        <taxon>Pseudomonadati</taxon>
        <taxon>Pseudomonadota</taxon>
        <taxon>Gammaproteobacteria</taxon>
        <taxon>Nevskiales</taxon>
        <taxon>Nevskiaceae</taxon>
        <taxon>Stagnimonas</taxon>
    </lineage>
</organism>
<gene>
    <name evidence="2" type="ORF">ED208_11385</name>
</gene>
<dbReference type="Pfam" id="PF05494">
    <property type="entry name" value="MlaC"/>
    <property type="match status" value="1"/>
</dbReference>
<sequence>MFRTVLAPLAALCFLLATPPNARAASTPADTVSAFHQALSDSMARSAKLGCEGRIAKLGPAVDAAFDLPFIAERSLRRHWKTLDESQRQQFTAALRTSVVATYATEFATPGSVSFSTGNTEAQSNGDALVRASLKPKDDAAVSLDYLLKPRGERWQVVNVLADGVSDLALRASQYDGLVKKDGLPALLARLDSQTQQLLSRCK</sequence>
<dbReference type="InParanoid" id="A0A3N0V8T2"/>
<dbReference type="PANTHER" id="PTHR36573:SF1">
    <property type="entry name" value="INTERMEMBRANE PHOSPHOLIPID TRANSPORT SYSTEM BINDING PROTEIN MLAC"/>
    <property type="match status" value="1"/>
</dbReference>
<name>A0A3N0V8T2_9GAMM</name>
<dbReference type="RefSeq" id="WP_123212033.1">
    <property type="nucleotide sequence ID" value="NZ_RJVO01000005.1"/>
</dbReference>
<dbReference type="InterPro" id="IPR042245">
    <property type="entry name" value="Tgt2/MlaC_sf"/>
</dbReference>
<dbReference type="AlphaFoldDB" id="A0A3N0V8T2"/>
<comment type="caution">
    <text evidence="2">The sequence shown here is derived from an EMBL/GenBank/DDBJ whole genome shotgun (WGS) entry which is preliminary data.</text>
</comment>
<dbReference type="InterPro" id="IPR017842">
    <property type="entry name" value="Hopanoid_biosyn-assoc_HpnM"/>
</dbReference>
<evidence type="ECO:0000313" key="2">
    <source>
        <dbReference type="EMBL" id="ROH89011.1"/>
    </source>
</evidence>
<dbReference type="Gene3D" id="3.10.450.710">
    <property type="entry name" value="Tgt2/MlaC"/>
    <property type="match status" value="1"/>
</dbReference>
<feature type="signal peptide" evidence="1">
    <location>
        <begin position="1"/>
        <end position="24"/>
    </location>
</feature>